<dbReference type="EMBL" id="JBHUIO010000011">
    <property type="protein sequence ID" value="MFD2171885.1"/>
    <property type="molecule type" value="Genomic_DNA"/>
</dbReference>
<accession>A0ABW5A1Y9</accession>
<evidence type="ECO:0000313" key="1">
    <source>
        <dbReference type="EMBL" id="MFD2171885.1"/>
    </source>
</evidence>
<dbReference type="InterPro" id="IPR002808">
    <property type="entry name" value="AdoCbi_amidolase"/>
</dbReference>
<name>A0ABW5A1Y9_9BACL</name>
<comment type="caution">
    <text evidence="1">The sequence shown here is derived from an EMBL/GenBank/DDBJ whole genome shotgun (WGS) entry which is preliminary data.</text>
</comment>
<dbReference type="RefSeq" id="WP_386049075.1">
    <property type="nucleotide sequence ID" value="NZ_JBHUIO010000011.1"/>
</dbReference>
<organism evidence="1 2">
    <name type="scientific">Tumebacillus lipolyticus</name>
    <dbReference type="NCBI Taxonomy" id="1280370"/>
    <lineage>
        <taxon>Bacteria</taxon>
        <taxon>Bacillati</taxon>
        <taxon>Bacillota</taxon>
        <taxon>Bacilli</taxon>
        <taxon>Bacillales</taxon>
        <taxon>Alicyclobacillaceae</taxon>
        <taxon>Tumebacillus</taxon>
    </lineage>
</organism>
<dbReference type="Pfam" id="PF01955">
    <property type="entry name" value="CbiZ"/>
    <property type="match status" value="1"/>
</dbReference>
<evidence type="ECO:0000313" key="2">
    <source>
        <dbReference type="Proteomes" id="UP001597343"/>
    </source>
</evidence>
<reference evidence="2" key="1">
    <citation type="journal article" date="2019" name="Int. J. Syst. Evol. Microbiol.">
        <title>The Global Catalogue of Microorganisms (GCM) 10K type strain sequencing project: providing services to taxonomists for standard genome sequencing and annotation.</title>
        <authorList>
            <consortium name="The Broad Institute Genomics Platform"/>
            <consortium name="The Broad Institute Genome Sequencing Center for Infectious Disease"/>
            <person name="Wu L."/>
            <person name="Ma J."/>
        </authorList>
    </citation>
    <scope>NUCLEOTIDE SEQUENCE [LARGE SCALE GENOMIC DNA]</scope>
    <source>
        <strain evidence="2">CGMCC 1.13574</strain>
    </source>
</reference>
<gene>
    <name evidence="1" type="ORF">ACFSOY_18125</name>
</gene>
<dbReference type="PANTHER" id="PTHR35336:SF5">
    <property type="entry name" value="ADENOSYLCOBINAMIDE AMIDOHYDROLASE"/>
    <property type="match status" value="1"/>
</dbReference>
<protein>
    <submittedName>
        <fullName evidence="1">Adenosylcobinamide amidohydrolase</fullName>
    </submittedName>
</protein>
<sequence>MSWIECQRMAGALILSAERPLLTVSSSLFGGGVQEKRYLVNAQVPHGYMSDDPWRDLEARVAQLGLPTAETTGMMTAADVDQVVQAEATGDQFQLQTFVTAGVGNAARAGVRRKTYPGYRAGTINIIVAIDGRLTAAALINAVITITEAKTAALQDSGVVIHDGSGRFATGTTTDAVIVAATQSPAYAGVHQYAGLATELGASIGETVYRSLLTSLQRGDAS</sequence>
<dbReference type="Proteomes" id="UP001597343">
    <property type="component" value="Unassembled WGS sequence"/>
</dbReference>
<dbReference type="InterPro" id="IPR052209">
    <property type="entry name" value="CbiZ"/>
</dbReference>
<dbReference type="PANTHER" id="PTHR35336">
    <property type="entry name" value="ADENOSYLCOBINAMIDE AMIDOHYDROLASE"/>
    <property type="match status" value="1"/>
</dbReference>
<proteinExistence type="predicted"/>
<keyword evidence="2" id="KW-1185">Reference proteome</keyword>